<organism evidence="2 3">
    <name type="scientific">Suillus subaureus</name>
    <dbReference type="NCBI Taxonomy" id="48587"/>
    <lineage>
        <taxon>Eukaryota</taxon>
        <taxon>Fungi</taxon>
        <taxon>Dikarya</taxon>
        <taxon>Basidiomycota</taxon>
        <taxon>Agaricomycotina</taxon>
        <taxon>Agaricomycetes</taxon>
        <taxon>Agaricomycetidae</taxon>
        <taxon>Boletales</taxon>
        <taxon>Suillineae</taxon>
        <taxon>Suillaceae</taxon>
        <taxon>Suillus</taxon>
    </lineage>
</organism>
<comment type="caution">
    <text evidence="2">The sequence shown here is derived from an EMBL/GenBank/DDBJ whole genome shotgun (WGS) entry which is preliminary data.</text>
</comment>
<sequence length="216" mass="24327">MCNAHALWSTRNELHAYIAERYESFCNKTRSSMVVSVFVIVWYTGSLHALTSRRSTFYDGLQSLRSQADSPPTLNYTHPLPQFPTLTHQYPSCQRHHPILAPQRPSPNPRHVLPHSNDDESALVDRAAYETLWSCCGGSVEGTGDMGPPDGWCYEGRHTIYRQTPNAHVFRADSTIHDDKLVSCATRGCHGRKRKRSASVSSDDLSASIRKKDKDK</sequence>
<feature type="compositionally biased region" description="Low complexity" evidence="1">
    <location>
        <begin position="198"/>
        <end position="208"/>
    </location>
</feature>
<accession>A0A9P7DSC4</accession>
<dbReference type="Proteomes" id="UP000807769">
    <property type="component" value="Unassembled WGS sequence"/>
</dbReference>
<feature type="region of interest" description="Disordered" evidence="1">
    <location>
        <begin position="192"/>
        <end position="216"/>
    </location>
</feature>
<dbReference type="EMBL" id="JABBWG010000084">
    <property type="protein sequence ID" value="KAG1801980.1"/>
    <property type="molecule type" value="Genomic_DNA"/>
</dbReference>
<proteinExistence type="predicted"/>
<feature type="non-terminal residue" evidence="2">
    <location>
        <position position="1"/>
    </location>
</feature>
<name>A0A9P7DSC4_9AGAM</name>
<gene>
    <name evidence="2" type="ORF">BJ212DRAFT_1591331</name>
</gene>
<evidence type="ECO:0000313" key="3">
    <source>
        <dbReference type="Proteomes" id="UP000807769"/>
    </source>
</evidence>
<dbReference type="GeneID" id="64636530"/>
<evidence type="ECO:0000313" key="2">
    <source>
        <dbReference type="EMBL" id="KAG1801980.1"/>
    </source>
</evidence>
<dbReference type="OrthoDB" id="3245731at2759"/>
<dbReference type="AlphaFoldDB" id="A0A9P7DSC4"/>
<protein>
    <submittedName>
        <fullName evidence="2">Uncharacterized protein</fullName>
    </submittedName>
</protein>
<dbReference type="RefSeq" id="XP_041186199.1">
    <property type="nucleotide sequence ID" value="XM_041342514.1"/>
</dbReference>
<evidence type="ECO:0000256" key="1">
    <source>
        <dbReference type="SAM" id="MobiDB-lite"/>
    </source>
</evidence>
<keyword evidence="3" id="KW-1185">Reference proteome</keyword>
<reference evidence="2" key="1">
    <citation type="journal article" date="2020" name="New Phytol.">
        <title>Comparative genomics reveals dynamic genome evolution in host specialist ectomycorrhizal fungi.</title>
        <authorList>
            <person name="Lofgren L.A."/>
            <person name="Nguyen N.H."/>
            <person name="Vilgalys R."/>
            <person name="Ruytinx J."/>
            <person name="Liao H.L."/>
            <person name="Branco S."/>
            <person name="Kuo A."/>
            <person name="LaButti K."/>
            <person name="Lipzen A."/>
            <person name="Andreopoulos W."/>
            <person name="Pangilinan J."/>
            <person name="Riley R."/>
            <person name="Hundley H."/>
            <person name="Na H."/>
            <person name="Barry K."/>
            <person name="Grigoriev I.V."/>
            <person name="Stajich J.E."/>
            <person name="Kennedy P.G."/>
        </authorList>
    </citation>
    <scope>NUCLEOTIDE SEQUENCE</scope>
    <source>
        <strain evidence="2">MN1</strain>
    </source>
</reference>